<evidence type="ECO:0000259" key="2">
    <source>
        <dbReference type="Pfam" id="PF03795"/>
    </source>
</evidence>
<name>A0A4U3L2Z4_9BACT</name>
<dbReference type="Pfam" id="PF03795">
    <property type="entry name" value="YCII"/>
    <property type="match status" value="1"/>
</dbReference>
<keyword evidence="4" id="KW-1185">Reference proteome</keyword>
<comment type="similarity">
    <text evidence="1">Belongs to the YciI family.</text>
</comment>
<dbReference type="OrthoDB" id="7782105at2"/>
<dbReference type="PANTHER" id="PTHR35174:SF3">
    <property type="entry name" value="BLL7171 PROTEIN"/>
    <property type="match status" value="1"/>
</dbReference>
<dbReference type="Proteomes" id="UP000305848">
    <property type="component" value="Unassembled WGS sequence"/>
</dbReference>
<dbReference type="PANTHER" id="PTHR35174">
    <property type="entry name" value="BLL7171 PROTEIN-RELATED"/>
    <property type="match status" value="1"/>
</dbReference>
<proteinExistence type="inferred from homology"/>
<protein>
    <submittedName>
        <fullName evidence="3">Transcription initiation protein</fullName>
    </submittedName>
</protein>
<dbReference type="AlphaFoldDB" id="A0A4U3L2Z4"/>
<dbReference type="InterPro" id="IPR011008">
    <property type="entry name" value="Dimeric_a/b-barrel"/>
</dbReference>
<dbReference type="InterPro" id="IPR005545">
    <property type="entry name" value="YCII"/>
</dbReference>
<dbReference type="Gene3D" id="3.30.70.1060">
    <property type="entry name" value="Dimeric alpha+beta barrel"/>
    <property type="match status" value="1"/>
</dbReference>
<evidence type="ECO:0000313" key="3">
    <source>
        <dbReference type="EMBL" id="TKK68624.1"/>
    </source>
</evidence>
<gene>
    <name evidence="3" type="ORF">FC093_10935</name>
</gene>
<sequence>MEEYALIMRHEDGRKVASPEQIQQWMKQTMDWIGGIAAQNKFVSGTGLPFDNAKVITTKSGKPVVTNGPFGDIKETIGGFIVVKAESVEEAVEFAKGCPVLQGEGNSMEIRKIAKEENAH</sequence>
<dbReference type="RefSeq" id="WP_137261812.1">
    <property type="nucleotide sequence ID" value="NZ_SZQL01000007.1"/>
</dbReference>
<evidence type="ECO:0000256" key="1">
    <source>
        <dbReference type="ARBA" id="ARBA00007689"/>
    </source>
</evidence>
<dbReference type="EMBL" id="SZQL01000007">
    <property type="protein sequence ID" value="TKK68624.1"/>
    <property type="molecule type" value="Genomic_DNA"/>
</dbReference>
<feature type="domain" description="YCII-related" evidence="2">
    <location>
        <begin position="5"/>
        <end position="111"/>
    </location>
</feature>
<reference evidence="3 4" key="1">
    <citation type="submission" date="2019-05" db="EMBL/GenBank/DDBJ databases">
        <title>Panacibacter sp. strain 17mud1-8 Genome sequencing and assembly.</title>
        <authorList>
            <person name="Chhetri G."/>
        </authorList>
    </citation>
    <scope>NUCLEOTIDE SEQUENCE [LARGE SCALE GENOMIC DNA]</scope>
    <source>
        <strain evidence="3 4">17mud1-8</strain>
    </source>
</reference>
<evidence type="ECO:0000313" key="4">
    <source>
        <dbReference type="Proteomes" id="UP000305848"/>
    </source>
</evidence>
<comment type="caution">
    <text evidence="3">The sequence shown here is derived from an EMBL/GenBank/DDBJ whole genome shotgun (WGS) entry which is preliminary data.</text>
</comment>
<dbReference type="SUPFAM" id="SSF54909">
    <property type="entry name" value="Dimeric alpha+beta barrel"/>
    <property type="match status" value="1"/>
</dbReference>
<organism evidence="3 4">
    <name type="scientific">Ilyomonas limi</name>
    <dbReference type="NCBI Taxonomy" id="2575867"/>
    <lineage>
        <taxon>Bacteria</taxon>
        <taxon>Pseudomonadati</taxon>
        <taxon>Bacteroidota</taxon>
        <taxon>Chitinophagia</taxon>
        <taxon>Chitinophagales</taxon>
        <taxon>Chitinophagaceae</taxon>
        <taxon>Ilyomonas</taxon>
    </lineage>
</organism>
<accession>A0A4U3L2Z4</accession>